<evidence type="ECO:0000259" key="9">
    <source>
        <dbReference type="Pfam" id="PF02811"/>
    </source>
</evidence>
<evidence type="ECO:0000256" key="2">
    <source>
        <dbReference type="ARBA" id="ARBA00009152"/>
    </source>
</evidence>
<keyword evidence="11" id="KW-1185">Reference proteome</keyword>
<comment type="catalytic activity">
    <reaction evidence="7 8">
        <text>L-histidinol phosphate + H2O = L-histidinol + phosphate</text>
        <dbReference type="Rhea" id="RHEA:14465"/>
        <dbReference type="ChEBI" id="CHEBI:15377"/>
        <dbReference type="ChEBI" id="CHEBI:43474"/>
        <dbReference type="ChEBI" id="CHEBI:57699"/>
        <dbReference type="ChEBI" id="CHEBI:57980"/>
        <dbReference type="EC" id="3.1.3.15"/>
    </reaction>
</comment>
<protein>
    <recommendedName>
        <fullName evidence="3 8">Histidinol-phosphatase</fullName>
        <shortName evidence="8">HolPase</shortName>
        <ecNumber evidence="3 8">3.1.3.15</ecNumber>
    </recommendedName>
</protein>
<sequence>MELSIKFSYQIKPGGDSTLDGHIHIERGEYTYEWINQFVNKAVEKQLDEIWLLEHCYRFEEFTPMYTSACAYSDYIDTWFHKKAGVLKLESYLKLIKQIRNTCFPVKIRFGLEICYFKEYEEFVAELTKDKGFDFLVGSVHFVDNFAFDHKAEHWNGIDVDKIYHRYFETSISLAQSGIFDGIAHPDSIKLFGHTPSYSLTDYYERLAKELSKNNMYAEQNSGVFRRCPDTASLGMNEEMLEIMKKNNVKIITASDAHCPEDVGDRIWEFDNYLRNN</sequence>
<evidence type="ECO:0000256" key="5">
    <source>
        <dbReference type="ARBA" id="ARBA00022801"/>
    </source>
</evidence>
<dbReference type="InterPro" id="IPR016195">
    <property type="entry name" value="Pol/histidinol_Pase-like"/>
</dbReference>
<proteinExistence type="inferred from homology"/>
<dbReference type="InterPro" id="IPR004013">
    <property type="entry name" value="PHP_dom"/>
</dbReference>
<dbReference type="Proteomes" id="UP000574276">
    <property type="component" value="Unassembled WGS sequence"/>
</dbReference>
<dbReference type="EMBL" id="JACEGA010000001">
    <property type="protein sequence ID" value="MBB2184587.1"/>
    <property type="molecule type" value="Genomic_DNA"/>
</dbReference>
<evidence type="ECO:0000313" key="10">
    <source>
        <dbReference type="EMBL" id="MBB2184587.1"/>
    </source>
</evidence>
<comment type="caution">
    <text evidence="10">The sequence shown here is derived from an EMBL/GenBank/DDBJ whole genome shotgun (WGS) entry which is preliminary data.</text>
</comment>
<evidence type="ECO:0000256" key="1">
    <source>
        <dbReference type="ARBA" id="ARBA00004970"/>
    </source>
</evidence>
<evidence type="ECO:0000256" key="8">
    <source>
        <dbReference type="RuleBase" id="RU366003"/>
    </source>
</evidence>
<dbReference type="GO" id="GO:0005737">
    <property type="term" value="C:cytoplasm"/>
    <property type="evidence" value="ECO:0007669"/>
    <property type="project" value="TreeGrafter"/>
</dbReference>
<dbReference type="Pfam" id="PF02811">
    <property type="entry name" value="PHP"/>
    <property type="match status" value="1"/>
</dbReference>
<evidence type="ECO:0000256" key="4">
    <source>
        <dbReference type="ARBA" id="ARBA00022605"/>
    </source>
</evidence>
<dbReference type="GO" id="GO:0004401">
    <property type="term" value="F:histidinol-phosphatase activity"/>
    <property type="evidence" value="ECO:0007669"/>
    <property type="project" value="UniProtKB-UniRule"/>
</dbReference>
<comment type="similarity">
    <text evidence="2 8">Belongs to the PHP hydrolase family. HisK subfamily.</text>
</comment>
<dbReference type="EC" id="3.1.3.15" evidence="3 8"/>
<evidence type="ECO:0000256" key="6">
    <source>
        <dbReference type="ARBA" id="ARBA00023102"/>
    </source>
</evidence>
<dbReference type="GO" id="GO:0000105">
    <property type="term" value="P:L-histidine biosynthetic process"/>
    <property type="evidence" value="ECO:0007669"/>
    <property type="project" value="UniProtKB-UniRule"/>
</dbReference>
<feature type="domain" description="PHP" evidence="9">
    <location>
        <begin position="32"/>
        <end position="222"/>
    </location>
</feature>
<evidence type="ECO:0000256" key="3">
    <source>
        <dbReference type="ARBA" id="ARBA00013085"/>
    </source>
</evidence>
<name>A0A839K5I2_9FIRM</name>
<dbReference type="RefSeq" id="WP_228354147.1">
    <property type="nucleotide sequence ID" value="NZ_JACEGA010000001.1"/>
</dbReference>
<dbReference type="Gene3D" id="3.20.20.140">
    <property type="entry name" value="Metal-dependent hydrolases"/>
    <property type="match status" value="1"/>
</dbReference>
<gene>
    <name evidence="10" type="ORF">H0486_17045</name>
</gene>
<dbReference type="PANTHER" id="PTHR21039:SF0">
    <property type="entry name" value="HISTIDINOL-PHOSPHATASE"/>
    <property type="match status" value="1"/>
</dbReference>
<reference evidence="10 11" key="1">
    <citation type="submission" date="2020-07" db="EMBL/GenBank/DDBJ databases">
        <title>Characterization and genome sequencing of isolate MD1, a novel member within the family Lachnospiraceae.</title>
        <authorList>
            <person name="Rettenmaier R."/>
            <person name="Di Bello L."/>
            <person name="Zinser C."/>
            <person name="Scheitz K."/>
            <person name="Liebl W."/>
            <person name="Zverlov V."/>
        </authorList>
    </citation>
    <scope>NUCLEOTIDE SEQUENCE [LARGE SCALE GENOMIC DNA]</scope>
    <source>
        <strain evidence="10 11">MD1</strain>
    </source>
</reference>
<keyword evidence="4 8" id="KW-0028">Amino-acid biosynthesis</keyword>
<dbReference type="UniPathway" id="UPA00031">
    <property type="reaction ID" value="UER00013"/>
</dbReference>
<dbReference type="InterPro" id="IPR010140">
    <property type="entry name" value="Histidinol_P_phosphatase_HisJ"/>
</dbReference>
<keyword evidence="5 8" id="KW-0378">Hydrolase</keyword>
<organism evidence="10 11">
    <name type="scientific">Variimorphobacter saccharofermentans</name>
    <dbReference type="NCBI Taxonomy" id="2755051"/>
    <lineage>
        <taxon>Bacteria</taxon>
        <taxon>Bacillati</taxon>
        <taxon>Bacillota</taxon>
        <taxon>Clostridia</taxon>
        <taxon>Lachnospirales</taxon>
        <taxon>Lachnospiraceae</taxon>
        <taxon>Variimorphobacter</taxon>
    </lineage>
</organism>
<comment type="pathway">
    <text evidence="1 8">Amino-acid biosynthesis; L-histidine biosynthesis; L-histidine from 5-phospho-alpha-D-ribose 1-diphosphate: step 8/9.</text>
</comment>
<evidence type="ECO:0000313" key="11">
    <source>
        <dbReference type="Proteomes" id="UP000574276"/>
    </source>
</evidence>
<dbReference type="SUPFAM" id="SSF89550">
    <property type="entry name" value="PHP domain-like"/>
    <property type="match status" value="1"/>
</dbReference>
<evidence type="ECO:0000256" key="7">
    <source>
        <dbReference type="ARBA" id="ARBA00049158"/>
    </source>
</evidence>
<dbReference type="AlphaFoldDB" id="A0A839K5I2"/>
<keyword evidence="6 8" id="KW-0368">Histidine biosynthesis</keyword>
<dbReference type="PANTHER" id="PTHR21039">
    <property type="entry name" value="HISTIDINOL PHOSPHATASE-RELATED"/>
    <property type="match status" value="1"/>
</dbReference>
<accession>A0A839K5I2</accession>